<sequence length="199" mass="21921">MQLVMSSRKPWSASFSTSEGQVLYRSECPWALGTRTATIYKVIPSEVTPVVGGISMQDQFSKIGEVKFHLLSSSKITIGTNNYTSSTLFRRSGINLLGLGSDRVFTGPDGREYRWVMRQRKSELYLGDGNTLVAKYHFSHSGLIKEARPSSLEITAQGEHMIDWIIVTFVYIEKLRKDRERRNRGHGGGGGGGGGDGGG</sequence>
<dbReference type="EMBL" id="ML210197">
    <property type="protein sequence ID" value="TFK24651.1"/>
    <property type="molecule type" value="Genomic_DNA"/>
</dbReference>
<organism evidence="2 3">
    <name type="scientific">Coprinopsis marcescibilis</name>
    <name type="common">Agaric fungus</name>
    <name type="synonym">Psathyrella marcescibilis</name>
    <dbReference type="NCBI Taxonomy" id="230819"/>
    <lineage>
        <taxon>Eukaryota</taxon>
        <taxon>Fungi</taxon>
        <taxon>Dikarya</taxon>
        <taxon>Basidiomycota</taxon>
        <taxon>Agaricomycotina</taxon>
        <taxon>Agaricomycetes</taxon>
        <taxon>Agaricomycetidae</taxon>
        <taxon>Agaricales</taxon>
        <taxon>Agaricineae</taxon>
        <taxon>Psathyrellaceae</taxon>
        <taxon>Coprinopsis</taxon>
    </lineage>
</organism>
<gene>
    <name evidence="2" type="ORF">FA15DRAFT_669378</name>
</gene>
<evidence type="ECO:0000313" key="2">
    <source>
        <dbReference type="EMBL" id="TFK24651.1"/>
    </source>
</evidence>
<evidence type="ECO:0000313" key="3">
    <source>
        <dbReference type="Proteomes" id="UP000307440"/>
    </source>
</evidence>
<keyword evidence="3" id="KW-1185">Reference proteome</keyword>
<evidence type="ECO:0000259" key="1">
    <source>
        <dbReference type="Pfam" id="PF20236"/>
    </source>
</evidence>
<dbReference type="OrthoDB" id="3360976at2759"/>
<proteinExistence type="predicted"/>
<dbReference type="Proteomes" id="UP000307440">
    <property type="component" value="Unassembled WGS sequence"/>
</dbReference>
<feature type="domain" description="DUF6593" evidence="1">
    <location>
        <begin position="10"/>
        <end position="178"/>
    </location>
</feature>
<protein>
    <recommendedName>
        <fullName evidence="1">DUF6593 domain-containing protein</fullName>
    </recommendedName>
</protein>
<dbReference type="AlphaFoldDB" id="A0A5C3KVF5"/>
<dbReference type="Pfam" id="PF20236">
    <property type="entry name" value="DUF6593"/>
    <property type="match status" value="1"/>
</dbReference>
<reference evidence="2 3" key="1">
    <citation type="journal article" date="2019" name="Nat. Ecol. Evol.">
        <title>Megaphylogeny resolves global patterns of mushroom evolution.</title>
        <authorList>
            <person name="Varga T."/>
            <person name="Krizsan K."/>
            <person name="Foldi C."/>
            <person name="Dima B."/>
            <person name="Sanchez-Garcia M."/>
            <person name="Sanchez-Ramirez S."/>
            <person name="Szollosi G.J."/>
            <person name="Szarkandi J.G."/>
            <person name="Papp V."/>
            <person name="Albert L."/>
            <person name="Andreopoulos W."/>
            <person name="Angelini C."/>
            <person name="Antonin V."/>
            <person name="Barry K.W."/>
            <person name="Bougher N.L."/>
            <person name="Buchanan P."/>
            <person name="Buyck B."/>
            <person name="Bense V."/>
            <person name="Catcheside P."/>
            <person name="Chovatia M."/>
            <person name="Cooper J."/>
            <person name="Damon W."/>
            <person name="Desjardin D."/>
            <person name="Finy P."/>
            <person name="Geml J."/>
            <person name="Haridas S."/>
            <person name="Hughes K."/>
            <person name="Justo A."/>
            <person name="Karasinski D."/>
            <person name="Kautmanova I."/>
            <person name="Kiss B."/>
            <person name="Kocsube S."/>
            <person name="Kotiranta H."/>
            <person name="LaButti K.M."/>
            <person name="Lechner B.E."/>
            <person name="Liimatainen K."/>
            <person name="Lipzen A."/>
            <person name="Lukacs Z."/>
            <person name="Mihaltcheva S."/>
            <person name="Morgado L.N."/>
            <person name="Niskanen T."/>
            <person name="Noordeloos M.E."/>
            <person name="Ohm R.A."/>
            <person name="Ortiz-Santana B."/>
            <person name="Ovrebo C."/>
            <person name="Racz N."/>
            <person name="Riley R."/>
            <person name="Savchenko A."/>
            <person name="Shiryaev A."/>
            <person name="Soop K."/>
            <person name="Spirin V."/>
            <person name="Szebenyi C."/>
            <person name="Tomsovsky M."/>
            <person name="Tulloss R.E."/>
            <person name="Uehling J."/>
            <person name="Grigoriev I.V."/>
            <person name="Vagvolgyi C."/>
            <person name="Papp T."/>
            <person name="Martin F.M."/>
            <person name="Miettinen O."/>
            <person name="Hibbett D.S."/>
            <person name="Nagy L.G."/>
        </authorList>
    </citation>
    <scope>NUCLEOTIDE SEQUENCE [LARGE SCALE GENOMIC DNA]</scope>
    <source>
        <strain evidence="2 3">CBS 121175</strain>
    </source>
</reference>
<name>A0A5C3KVF5_COPMA</name>
<accession>A0A5C3KVF5</accession>
<dbReference type="InterPro" id="IPR046528">
    <property type="entry name" value="DUF6593"/>
</dbReference>